<organism evidence="4 5">
    <name type="scientific">Paenibacillus albus</name>
    <dbReference type="NCBI Taxonomy" id="2495582"/>
    <lineage>
        <taxon>Bacteria</taxon>
        <taxon>Bacillati</taxon>
        <taxon>Bacillota</taxon>
        <taxon>Bacilli</taxon>
        <taxon>Bacillales</taxon>
        <taxon>Paenibacillaceae</taxon>
        <taxon>Paenibacillus</taxon>
    </lineage>
</organism>
<evidence type="ECO:0000259" key="1">
    <source>
        <dbReference type="Pfam" id="PF14498"/>
    </source>
</evidence>
<dbReference type="InterPro" id="IPR027414">
    <property type="entry name" value="GH95_N_dom"/>
</dbReference>
<dbReference type="InterPro" id="IPR008928">
    <property type="entry name" value="6-hairpin_glycosidase_sf"/>
</dbReference>
<evidence type="ECO:0000259" key="3">
    <source>
        <dbReference type="Pfam" id="PF22124"/>
    </source>
</evidence>
<dbReference type="SUPFAM" id="SSF48208">
    <property type="entry name" value="Six-hairpin glycosidases"/>
    <property type="match status" value="1"/>
</dbReference>
<dbReference type="PANTHER" id="PTHR31084:SF0">
    <property type="entry name" value="ALPHA-L-FUCOSIDASE 2"/>
    <property type="match status" value="1"/>
</dbReference>
<dbReference type="FunFam" id="1.50.10.10:FF:000028">
    <property type="entry name" value="Alpha-L-fucosidase 2"/>
    <property type="match status" value="1"/>
</dbReference>
<keyword evidence="5" id="KW-1185">Reference proteome</keyword>
<dbReference type="GO" id="GO:0005975">
    <property type="term" value="P:carbohydrate metabolic process"/>
    <property type="evidence" value="ECO:0007669"/>
    <property type="project" value="InterPro"/>
</dbReference>
<gene>
    <name evidence="4" type="ORF">EJC50_18820</name>
</gene>
<feature type="domain" description="Glycosyl hydrolase family 95 catalytic" evidence="3">
    <location>
        <begin position="281"/>
        <end position="697"/>
    </location>
</feature>
<name>A0A3S9A6U9_9BACL</name>
<dbReference type="GO" id="GO:0004560">
    <property type="term" value="F:alpha-L-fucosidase activity"/>
    <property type="evidence" value="ECO:0007669"/>
    <property type="project" value="InterPro"/>
</dbReference>
<reference evidence="5" key="1">
    <citation type="submission" date="2018-12" db="EMBL/GenBank/DDBJ databases">
        <title>Genome sequence of Peanibacillus sp.</title>
        <authorList>
            <person name="Subramani G."/>
            <person name="Srinivasan S."/>
            <person name="Kim M.K."/>
        </authorList>
    </citation>
    <scope>NUCLEOTIDE SEQUENCE [LARGE SCALE GENOMIC DNA]</scope>
    <source>
        <strain evidence="5">18JY67-1</strain>
    </source>
</reference>
<dbReference type="Pfam" id="PF14498">
    <property type="entry name" value="Glyco_hyd_65N_2"/>
    <property type="match status" value="1"/>
</dbReference>
<dbReference type="PIRSF" id="PIRSF007663">
    <property type="entry name" value="UCP007663"/>
    <property type="match status" value="1"/>
</dbReference>
<dbReference type="InterPro" id="IPR049053">
    <property type="entry name" value="AFCA-like_C"/>
</dbReference>
<protein>
    <submittedName>
        <fullName evidence="4">Glycoside hydrolase family 95 protein</fullName>
    </submittedName>
</protein>
<dbReference type="KEGG" id="palb:EJC50_18820"/>
<feature type="domain" description="Glycosyl hydrolase family 95 N-terminal" evidence="1">
    <location>
        <begin position="3"/>
        <end position="253"/>
    </location>
</feature>
<dbReference type="Gene3D" id="2.70.98.50">
    <property type="entry name" value="putative glycoside hydrolase family protein from bacillus halodurans"/>
    <property type="match status" value="1"/>
</dbReference>
<evidence type="ECO:0000313" key="5">
    <source>
        <dbReference type="Proteomes" id="UP000272528"/>
    </source>
</evidence>
<dbReference type="InterPro" id="IPR016518">
    <property type="entry name" value="Alpha-L-fucosidase"/>
</dbReference>
<dbReference type="AlphaFoldDB" id="A0A3S9A6U9"/>
<dbReference type="Proteomes" id="UP000272528">
    <property type="component" value="Chromosome"/>
</dbReference>
<dbReference type="InterPro" id="IPR013780">
    <property type="entry name" value="Glyco_hydro_b"/>
</dbReference>
<dbReference type="RefSeq" id="WP_126017204.1">
    <property type="nucleotide sequence ID" value="NZ_CP034437.1"/>
</dbReference>
<dbReference type="PANTHER" id="PTHR31084">
    <property type="entry name" value="ALPHA-L-FUCOSIDASE 2"/>
    <property type="match status" value="1"/>
</dbReference>
<keyword evidence="4" id="KW-0378">Hydrolase</keyword>
<dbReference type="InterPro" id="IPR054363">
    <property type="entry name" value="GH95_cat"/>
</dbReference>
<accession>A0A3S9A6U9</accession>
<dbReference type="Pfam" id="PF22124">
    <property type="entry name" value="Glyco_hydro_95_cat"/>
    <property type="match status" value="1"/>
</dbReference>
<evidence type="ECO:0000259" key="2">
    <source>
        <dbReference type="Pfam" id="PF21307"/>
    </source>
</evidence>
<dbReference type="Pfam" id="PF21307">
    <property type="entry name" value="Glyco_hydro_95_C"/>
    <property type="match status" value="1"/>
</dbReference>
<proteinExistence type="predicted"/>
<dbReference type="Gene3D" id="2.60.40.1180">
    <property type="entry name" value="Golgi alpha-mannosidase II"/>
    <property type="match status" value="1"/>
</dbReference>
<dbReference type="OrthoDB" id="9802600at2"/>
<sequence>MKLQYDRAANVWTEALPVGNGRLGAMIYGGVEQEELQLNEDTLWSGYPSDGTNPRALEVLPEVRRLIAEGRYVEADKLCKEMMGPYTQSYLPLGHLRLTFEHGHCWTSYERSLDLEDGIAHVRYSIGSVVYTRETFASHPDGVIAMRLEVSEPGRLCFHARLDSLLRYETKRDGDRYVIAGVAPEHVAPSYYSVDQPIVYAEDPASSRAMAWEGGLSVSLGDGGGRWSIDSNGLHVSGATTVTLYWSAATSFERFDRKPGSDGRSPGPIVAAALEAAAVLTYEELRARHIADYHTLYNRVELKLGAAAAPVDMATDQRIAEYGATDPALVELLFQYGRYLMIASSREGTQAANLQGIWNKETRPPWSSNYTININTEMNYWPAESCNLAECHEPLLSFVSNLALNGTRTAAVNYGARGWTAHHNSDIWGGADPVGDYGHGDAIWVSWPMGGAWLTQHLWEHYAYGRDEVYLREKAYPIMKGAALFCMDWLIDNGEGRLITSPSTSPEHKFRTGDGLAGVSAASAMDLEIIWDLFTNCQEAAAALGADEKFIAQLADAKERMMPLQIGRHGQLQEWTSGDFEDEDVHHRHVSHLFGVYPGRQLTERAEPELYEAAKRSLERRGDEGTGWSLGWKISLWARFGDGDRALQLISNLLTIVRENDPLRYHGGGIYPNLFDAHPPFQIDGNFAATAGIAEMLLQSHEGSIQLLPALPSAWAAGSVRGLRARGGFEVSLQWANGAWTEAEIVSVSGELCVVALPANEAEAALTILAVTGKDGEVETRVVGGGCIEFNTVAGERYVLKRK</sequence>
<feature type="domain" description="Alpha fucosidase A-like C-terminal" evidence="2">
    <location>
        <begin position="699"/>
        <end position="800"/>
    </location>
</feature>
<evidence type="ECO:0000313" key="4">
    <source>
        <dbReference type="EMBL" id="AZN41497.1"/>
    </source>
</evidence>
<dbReference type="EMBL" id="CP034437">
    <property type="protein sequence ID" value="AZN41497.1"/>
    <property type="molecule type" value="Genomic_DNA"/>
</dbReference>